<keyword evidence="1" id="KW-1133">Transmembrane helix</keyword>
<evidence type="ECO:0000256" key="1">
    <source>
        <dbReference type="SAM" id="Phobius"/>
    </source>
</evidence>
<evidence type="ECO:0000313" key="3">
    <source>
        <dbReference type="Proteomes" id="UP000319852"/>
    </source>
</evidence>
<organism evidence="2 3">
    <name type="scientific">Adhaeretor mobilis</name>
    <dbReference type="NCBI Taxonomy" id="1930276"/>
    <lineage>
        <taxon>Bacteria</taxon>
        <taxon>Pseudomonadati</taxon>
        <taxon>Planctomycetota</taxon>
        <taxon>Planctomycetia</taxon>
        <taxon>Pirellulales</taxon>
        <taxon>Lacipirellulaceae</taxon>
        <taxon>Adhaeretor</taxon>
    </lineage>
</organism>
<dbReference type="KEGG" id="amob:HG15A2_24900"/>
<evidence type="ECO:0000313" key="2">
    <source>
        <dbReference type="EMBL" id="QDS99198.1"/>
    </source>
</evidence>
<keyword evidence="1" id="KW-0472">Membrane</keyword>
<keyword evidence="1" id="KW-0812">Transmembrane</keyword>
<accession>A0A517MWF0</accession>
<dbReference type="EMBL" id="CP036263">
    <property type="protein sequence ID" value="QDS99198.1"/>
    <property type="molecule type" value="Genomic_DNA"/>
</dbReference>
<proteinExistence type="predicted"/>
<dbReference type="AlphaFoldDB" id="A0A517MWF0"/>
<feature type="transmembrane region" description="Helical" evidence="1">
    <location>
        <begin position="36"/>
        <end position="58"/>
    </location>
</feature>
<sequence>MLDYPAISIYNPQCAPVVGEQACLAFAGYPQSTTGVSAVALSTSPVIGSITLLAGLFWRPDDQRTLPLNSNW</sequence>
<keyword evidence="3" id="KW-1185">Reference proteome</keyword>
<name>A0A517MWF0_9BACT</name>
<reference evidence="2 3" key="1">
    <citation type="submission" date="2019-02" db="EMBL/GenBank/DDBJ databases">
        <title>Deep-cultivation of Planctomycetes and their phenomic and genomic characterization uncovers novel biology.</title>
        <authorList>
            <person name="Wiegand S."/>
            <person name="Jogler M."/>
            <person name="Boedeker C."/>
            <person name="Pinto D."/>
            <person name="Vollmers J."/>
            <person name="Rivas-Marin E."/>
            <person name="Kohn T."/>
            <person name="Peeters S.H."/>
            <person name="Heuer A."/>
            <person name="Rast P."/>
            <person name="Oberbeckmann S."/>
            <person name="Bunk B."/>
            <person name="Jeske O."/>
            <person name="Meyerdierks A."/>
            <person name="Storesund J.E."/>
            <person name="Kallscheuer N."/>
            <person name="Luecker S."/>
            <person name="Lage O.M."/>
            <person name="Pohl T."/>
            <person name="Merkel B.J."/>
            <person name="Hornburger P."/>
            <person name="Mueller R.-W."/>
            <person name="Bruemmer F."/>
            <person name="Labrenz M."/>
            <person name="Spormann A.M."/>
            <person name="Op den Camp H."/>
            <person name="Overmann J."/>
            <person name="Amann R."/>
            <person name="Jetten M.S.M."/>
            <person name="Mascher T."/>
            <person name="Medema M.H."/>
            <person name="Devos D.P."/>
            <person name="Kaster A.-K."/>
            <person name="Ovreas L."/>
            <person name="Rohde M."/>
            <person name="Galperin M.Y."/>
            <person name="Jogler C."/>
        </authorList>
    </citation>
    <scope>NUCLEOTIDE SEQUENCE [LARGE SCALE GENOMIC DNA]</scope>
    <source>
        <strain evidence="2 3">HG15A2</strain>
    </source>
</reference>
<gene>
    <name evidence="2" type="ORF">HG15A2_24900</name>
</gene>
<protein>
    <submittedName>
        <fullName evidence="2">Uncharacterized protein</fullName>
    </submittedName>
</protein>
<dbReference type="Proteomes" id="UP000319852">
    <property type="component" value="Chromosome"/>
</dbReference>